<protein>
    <submittedName>
        <fullName evidence="1">Uncharacterized protein</fullName>
    </submittedName>
</protein>
<name>A0A0F9AX76_9ZZZZ</name>
<gene>
    <name evidence="1" type="ORF">LCGC14_2598540</name>
</gene>
<proteinExistence type="predicted"/>
<dbReference type="AlphaFoldDB" id="A0A0F9AX76"/>
<accession>A0A0F9AX76</accession>
<evidence type="ECO:0000313" key="1">
    <source>
        <dbReference type="EMBL" id="KKL06187.1"/>
    </source>
</evidence>
<sequence>MKPKLKNFFASEPSCKALGSAKKCAIGKPPSFSKKAKTTFEKLGGYPFKVLKISKLPKSITKIRTPFSRVSEDLVRKKNTLTATQWEISQATDPGKLARLQAIERKMLRERKILKSTVLN</sequence>
<comment type="caution">
    <text evidence="1">The sequence shown here is derived from an EMBL/GenBank/DDBJ whole genome shotgun (WGS) entry which is preliminary data.</text>
</comment>
<organism evidence="1">
    <name type="scientific">marine sediment metagenome</name>
    <dbReference type="NCBI Taxonomy" id="412755"/>
    <lineage>
        <taxon>unclassified sequences</taxon>
        <taxon>metagenomes</taxon>
        <taxon>ecological metagenomes</taxon>
    </lineage>
</organism>
<reference evidence="1" key="1">
    <citation type="journal article" date="2015" name="Nature">
        <title>Complex archaea that bridge the gap between prokaryotes and eukaryotes.</title>
        <authorList>
            <person name="Spang A."/>
            <person name="Saw J.H."/>
            <person name="Jorgensen S.L."/>
            <person name="Zaremba-Niedzwiedzka K."/>
            <person name="Martijn J."/>
            <person name="Lind A.E."/>
            <person name="van Eijk R."/>
            <person name="Schleper C."/>
            <person name="Guy L."/>
            <person name="Ettema T.J."/>
        </authorList>
    </citation>
    <scope>NUCLEOTIDE SEQUENCE</scope>
</reference>
<dbReference type="EMBL" id="LAZR01043814">
    <property type="protein sequence ID" value="KKL06187.1"/>
    <property type="molecule type" value="Genomic_DNA"/>
</dbReference>